<evidence type="ECO:0000313" key="5">
    <source>
        <dbReference type="EMBL" id="KAG0278192.1"/>
    </source>
</evidence>
<sequence>MEGHQPAESRPPTKQNSPPLFSERAHHATSAMAVSDIPNNNNDNMNINMNINIKITSDTDTDANAAAPAQSFNSSILELLRFRGGVSNTIGNVGGNDHTVQSTDQNAFTVVDRLGQEIGSWTWETLLDRADKIRNAILLKTDLSKRSLCDGAGPRVALVFRKSEMLDFLAAFFGCQMAGMTAVPITTIDQFEEMIFILSHTNTELVLTTEHNYKVLASSLTRSASSTTSSAANDLLPLPEVAYIEYTKSPSGELKGVAISHHTILAQCRIISKSLESNPRRQMRHNRCQTRAESSAASQDEGTIQSPSSPIPSELPPSKPQQQVPADVVLSWLEPRQQVGLILGGLLGVYRGSHTVFLHGGVTETVGLWEMCAHRYGATLALGEYQGVNKLIRDRSSLSSSSSTSSREKVSISLEKLEAFLIDTVVTQPQLDLDLATEVLTPLGVASAEQVVLSMASLPEHGGMILTMGDHLSFRSGTDKISLGLPRSQQPHEQEHSISSETRCYYLLDREALKTNWIEVLATGQNAIDRALEMGAILASAFGYALPQATLAIVHPETTALCAPNTVGEIWIDSPFIPFGFWGLPKRTQSTFHARPLNAPAVLSSAGTVMPEVYDPVPDGFLRTGLLGGLIEGRVVIFGRMQDRIQQDVPMLGIAALEERPHEVDMKDNFVPRALVTEYHYAADLINTVLKRIVGFTSCTVFECVINKEHVPVICAESPRCHQRADAIKLAEYVRQAMLDYHGLSPYCIAIAAPDSLPRTMRHGKPHIHPEVCRKLLESGQMALVYLWTSAKDSLLNLPVGDDVAGGIWGPDALAAREAIVPVHTRTIQYSSCDYPKEVTDERTKTNLSQFQSLADLLVWRTFVNPDDIAFQTLDSQQQQLQQQQQLGSSKDSFAGEGEGGAKPLTFRKFGARVVRIAAYIEKRGGFRQGEKVVLLFRAGSIEFIATLYAVWFLGLVPIPIPAPEPARLNEDITLLMGLLDELGCSNATYLIGNNFTEDVMRLKPAQAHIKACIGARQDVIMPTILNISKAPKILKKNRRNLGRESGFLTPPKSALHNSAPALVAVHYSTDRRRTLVKMTHVGLMAQARTMKVQCQFQGGTPIVSCARSFVGMDLLLACAIGVYVGAPTILIPFADFEAKPQVYFEAVEHFNARDVLMDCAMVEQSFGIHKPRPPASLLSCHSYPSPPPLPSCSSSPFNLSSAQNFLVASESRPNLETIKILENQLCPHSSTSPSFFSESRISSFVEIDGGLERRRLNGMFGHLVNPLISTRSSMDIEPVRLHISLNALRRGLIEITTELNDPTGIWIEDSGIPVCGTTVAIVNPETSEICLSDEIGEIWVSSDANVQPYIGRTTDVASDAMIDMTKSRFHARISSCAPDDNGDGTYGDLQQRLHQQMQLGSKSYVRTGEVGFLWNYATPEFNDGQPTSLLFVLGAIGETIEVQGLLHFPVDVEQTIESAHPNFAPGGR</sequence>
<dbReference type="Gene3D" id="3.40.50.12780">
    <property type="entry name" value="N-terminal domain of ligase-like"/>
    <property type="match status" value="3"/>
</dbReference>
<dbReference type="Pfam" id="PF24919">
    <property type="entry name" value="Mug62"/>
    <property type="match status" value="1"/>
</dbReference>
<dbReference type="InterPro" id="IPR056881">
    <property type="entry name" value="Mug62_dom"/>
</dbReference>
<feature type="domain" description="AMP-dependent synthetase/ligase" evidence="2">
    <location>
        <begin position="111"/>
        <end position="272"/>
    </location>
</feature>
<dbReference type="SUPFAM" id="SSF56801">
    <property type="entry name" value="Acetyl-CoA synthetase-like"/>
    <property type="match status" value="2"/>
</dbReference>
<feature type="domain" description="AMP-dependent synthetase/ligase" evidence="2">
    <location>
        <begin position="900"/>
        <end position="1153"/>
    </location>
</feature>
<dbReference type="PANTHER" id="PTHR22754:SF32">
    <property type="entry name" value="DISCO-INTERACTING PROTEIN 2"/>
    <property type="match status" value="1"/>
</dbReference>
<protein>
    <recommendedName>
        <fullName evidence="7">Acetyl-CoA synthetase-like protein</fullName>
    </recommendedName>
</protein>
<feature type="compositionally biased region" description="Polar residues" evidence="1">
    <location>
        <begin position="289"/>
        <end position="305"/>
    </location>
</feature>
<accession>A0AAD4DHH3</accession>
<comment type="caution">
    <text evidence="5">The sequence shown here is derived from an EMBL/GenBank/DDBJ whole genome shotgun (WGS) entry which is preliminary data.</text>
</comment>
<proteinExistence type="predicted"/>
<evidence type="ECO:0000259" key="3">
    <source>
        <dbReference type="Pfam" id="PF23024"/>
    </source>
</evidence>
<dbReference type="InterPro" id="IPR025110">
    <property type="entry name" value="AMP-bd_C"/>
</dbReference>
<feature type="region of interest" description="Disordered" evidence="1">
    <location>
        <begin position="1"/>
        <end position="21"/>
    </location>
</feature>
<dbReference type="EMBL" id="JAAAIL010000213">
    <property type="protein sequence ID" value="KAG0278192.1"/>
    <property type="molecule type" value="Genomic_DNA"/>
</dbReference>
<evidence type="ECO:0000256" key="1">
    <source>
        <dbReference type="SAM" id="MobiDB-lite"/>
    </source>
</evidence>
<evidence type="ECO:0008006" key="7">
    <source>
        <dbReference type="Google" id="ProtNLM"/>
    </source>
</evidence>
<feature type="compositionally biased region" description="Pro residues" evidence="1">
    <location>
        <begin position="309"/>
        <end position="319"/>
    </location>
</feature>
<dbReference type="PANTHER" id="PTHR22754">
    <property type="entry name" value="DISCO-INTERACTING PROTEIN 2 DIP2 -RELATED"/>
    <property type="match status" value="1"/>
</dbReference>
<dbReference type="InterPro" id="IPR000873">
    <property type="entry name" value="AMP-dep_synth/lig_dom"/>
</dbReference>
<dbReference type="Proteomes" id="UP001194580">
    <property type="component" value="Unassembled WGS sequence"/>
</dbReference>
<feature type="domain" description="Meiotically up-regulated gene 62 protein-like alpha-beta" evidence="4">
    <location>
        <begin position="642"/>
        <end position="799"/>
    </location>
</feature>
<dbReference type="InterPro" id="IPR042099">
    <property type="entry name" value="ANL_N_sf"/>
</dbReference>
<dbReference type="Pfam" id="PF23024">
    <property type="entry name" value="AMP-dom_DIP2-like"/>
    <property type="match status" value="1"/>
</dbReference>
<name>A0AAD4DHH3_9FUNG</name>
<dbReference type="InterPro" id="IPR045851">
    <property type="entry name" value="AMP-bd_C_sf"/>
</dbReference>
<dbReference type="GO" id="GO:0005829">
    <property type="term" value="C:cytosol"/>
    <property type="evidence" value="ECO:0007669"/>
    <property type="project" value="TreeGrafter"/>
</dbReference>
<dbReference type="Gene3D" id="3.30.300.30">
    <property type="match status" value="1"/>
</dbReference>
<evidence type="ECO:0000259" key="4">
    <source>
        <dbReference type="Pfam" id="PF24919"/>
    </source>
</evidence>
<evidence type="ECO:0000259" key="2">
    <source>
        <dbReference type="Pfam" id="PF00501"/>
    </source>
</evidence>
<organism evidence="5 6">
    <name type="scientific">Linnemannia exigua</name>
    <dbReference type="NCBI Taxonomy" id="604196"/>
    <lineage>
        <taxon>Eukaryota</taxon>
        <taxon>Fungi</taxon>
        <taxon>Fungi incertae sedis</taxon>
        <taxon>Mucoromycota</taxon>
        <taxon>Mortierellomycotina</taxon>
        <taxon>Mortierellomycetes</taxon>
        <taxon>Mortierellales</taxon>
        <taxon>Mortierellaceae</taxon>
        <taxon>Linnemannia</taxon>
    </lineage>
</organism>
<keyword evidence="6" id="KW-1185">Reference proteome</keyword>
<feature type="domain" description="AMP-binding enzyme C-terminal" evidence="3">
    <location>
        <begin position="1439"/>
        <end position="1467"/>
    </location>
</feature>
<feature type="region of interest" description="Disordered" evidence="1">
    <location>
        <begin position="279"/>
        <end position="321"/>
    </location>
</feature>
<gene>
    <name evidence="5" type="ORF">BGZ95_004505</name>
</gene>
<dbReference type="Pfam" id="PF00501">
    <property type="entry name" value="AMP-binding"/>
    <property type="match status" value="2"/>
</dbReference>
<reference evidence="5" key="1">
    <citation type="journal article" date="2020" name="Fungal Divers.">
        <title>Resolving the Mortierellaceae phylogeny through synthesis of multi-gene phylogenetics and phylogenomics.</title>
        <authorList>
            <person name="Vandepol N."/>
            <person name="Liber J."/>
            <person name="Desiro A."/>
            <person name="Na H."/>
            <person name="Kennedy M."/>
            <person name="Barry K."/>
            <person name="Grigoriev I.V."/>
            <person name="Miller A.N."/>
            <person name="O'Donnell K."/>
            <person name="Stajich J.E."/>
            <person name="Bonito G."/>
        </authorList>
    </citation>
    <scope>NUCLEOTIDE SEQUENCE</scope>
    <source>
        <strain evidence="5">NRRL 28262</strain>
    </source>
</reference>
<evidence type="ECO:0000313" key="6">
    <source>
        <dbReference type="Proteomes" id="UP001194580"/>
    </source>
</evidence>